<comment type="caution">
    <text evidence="2">The sequence shown here is derived from an EMBL/GenBank/DDBJ whole genome shotgun (WGS) entry which is preliminary data.</text>
</comment>
<evidence type="ECO:0000256" key="1">
    <source>
        <dbReference type="SAM" id="MobiDB-lite"/>
    </source>
</evidence>
<keyword evidence="2" id="KW-0418">Kinase</keyword>
<evidence type="ECO:0000313" key="2">
    <source>
        <dbReference type="EMBL" id="KAF6736762.1"/>
    </source>
</evidence>
<sequence>MRDQLNVGVSSKGRDTAHEDSRDSLTPRLHQDTMGSSFLTATSVPSSQYFTLQTVFIAENELWVITPFMAYGFGPRSHLRSNFVDGTERADHRVYSARHAESAGIHHHMGYVHRYAAGARDAILQICG</sequence>
<dbReference type="GO" id="GO:0016301">
    <property type="term" value="F:kinase activity"/>
    <property type="evidence" value="ECO:0007669"/>
    <property type="project" value="UniProtKB-KW"/>
</dbReference>
<evidence type="ECO:0000313" key="3">
    <source>
        <dbReference type="Proteomes" id="UP000646548"/>
    </source>
</evidence>
<feature type="region of interest" description="Disordered" evidence="1">
    <location>
        <begin position="1"/>
        <end position="31"/>
    </location>
</feature>
<dbReference type="AlphaFoldDB" id="A0A834KY80"/>
<reference evidence="2" key="1">
    <citation type="journal article" name="BMC Genomics">
        <title>Long-read sequencing and de novo genome assembly of marine medaka (Oryzias melastigma).</title>
        <authorList>
            <person name="Liang P."/>
            <person name="Saqib H.S.A."/>
            <person name="Ni X."/>
            <person name="Shen Y."/>
        </authorList>
    </citation>
    <scope>NUCLEOTIDE SEQUENCE</scope>
    <source>
        <strain evidence="2">Bigg-433</strain>
    </source>
</reference>
<dbReference type="Proteomes" id="UP000646548">
    <property type="component" value="Unassembled WGS sequence"/>
</dbReference>
<accession>A0A834KY80</accession>
<gene>
    <name evidence="2" type="ORF">FQA47_017505</name>
</gene>
<proteinExistence type="predicted"/>
<organism evidence="2 3">
    <name type="scientific">Oryzias melastigma</name>
    <name type="common">Marine medaka</name>
    <dbReference type="NCBI Taxonomy" id="30732"/>
    <lineage>
        <taxon>Eukaryota</taxon>
        <taxon>Metazoa</taxon>
        <taxon>Chordata</taxon>
        <taxon>Craniata</taxon>
        <taxon>Vertebrata</taxon>
        <taxon>Euteleostomi</taxon>
        <taxon>Actinopterygii</taxon>
        <taxon>Neopterygii</taxon>
        <taxon>Teleostei</taxon>
        <taxon>Neoteleostei</taxon>
        <taxon>Acanthomorphata</taxon>
        <taxon>Ovalentaria</taxon>
        <taxon>Atherinomorphae</taxon>
        <taxon>Beloniformes</taxon>
        <taxon>Adrianichthyidae</taxon>
        <taxon>Oryziinae</taxon>
        <taxon>Oryzias</taxon>
    </lineage>
</organism>
<name>A0A834KY80_ORYME</name>
<dbReference type="EMBL" id="WKFB01000081">
    <property type="protein sequence ID" value="KAF6736762.1"/>
    <property type="molecule type" value="Genomic_DNA"/>
</dbReference>
<keyword evidence="2" id="KW-0808">Transferase</keyword>
<feature type="compositionally biased region" description="Basic and acidic residues" evidence="1">
    <location>
        <begin position="12"/>
        <end position="31"/>
    </location>
</feature>
<protein>
    <submittedName>
        <fullName evidence="2">STE20-related kinase adapter protein alpha</fullName>
    </submittedName>
</protein>